<dbReference type="OrthoDB" id="3794806at2759"/>
<dbReference type="AlphaFoldDB" id="A0A5J4ZF71"/>
<gene>
    <name evidence="8" type="ORF">F0562_017586</name>
</gene>
<evidence type="ECO:0000256" key="1">
    <source>
        <dbReference type="ARBA" id="ARBA00008894"/>
    </source>
</evidence>
<keyword evidence="3" id="KW-0677">Repeat</keyword>
<reference evidence="8 9" key="1">
    <citation type="submission" date="2019-09" db="EMBL/GenBank/DDBJ databases">
        <title>A chromosome-level genome assembly of the Chinese tupelo Nyssa sinensis.</title>
        <authorList>
            <person name="Yang X."/>
            <person name="Kang M."/>
            <person name="Yang Y."/>
            <person name="Xiong H."/>
            <person name="Wang M."/>
            <person name="Zhang Z."/>
            <person name="Wang Z."/>
            <person name="Wu H."/>
            <person name="Ma T."/>
            <person name="Liu J."/>
            <person name="Xi Z."/>
        </authorList>
    </citation>
    <scope>NUCLEOTIDE SEQUENCE [LARGE SCALE GENOMIC DNA]</scope>
    <source>
        <strain evidence="8">J267</strain>
        <tissue evidence="8">Leaf</tissue>
    </source>
</reference>
<dbReference type="FunFam" id="3.40.50.300:FF:001091">
    <property type="entry name" value="Probable disease resistance protein At1g61300"/>
    <property type="match status" value="1"/>
</dbReference>
<comment type="similarity">
    <text evidence="1">Belongs to the disease resistance NB-LRR family.</text>
</comment>
<evidence type="ECO:0000256" key="5">
    <source>
        <dbReference type="ARBA" id="ARBA00022840"/>
    </source>
</evidence>
<dbReference type="InterPro" id="IPR002182">
    <property type="entry name" value="NB-ARC"/>
</dbReference>
<dbReference type="GO" id="GO:0006952">
    <property type="term" value="P:defense response"/>
    <property type="evidence" value="ECO:0007669"/>
    <property type="project" value="UniProtKB-KW"/>
</dbReference>
<dbReference type="Gene3D" id="3.40.50.300">
    <property type="entry name" value="P-loop containing nucleotide triphosphate hydrolases"/>
    <property type="match status" value="1"/>
</dbReference>
<evidence type="ECO:0000313" key="8">
    <source>
        <dbReference type="EMBL" id="KAA8517293.1"/>
    </source>
</evidence>
<keyword evidence="5" id="KW-0067">ATP-binding</keyword>
<dbReference type="Pfam" id="PF23247">
    <property type="entry name" value="LRR_RPS2"/>
    <property type="match status" value="1"/>
</dbReference>
<keyword evidence="4" id="KW-0611">Plant defense</keyword>
<dbReference type="SUPFAM" id="SSF52540">
    <property type="entry name" value="P-loop containing nucleoside triphosphate hydrolases"/>
    <property type="match status" value="1"/>
</dbReference>
<keyword evidence="9" id="KW-1185">Reference proteome</keyword>
<dbReference type="Proteomes" id="UP000325577">
    <property type="component" value="Linkage Group LG8"/>
</dbReference>
<dbReference type="EMBL" id="CM018051">
    <property type="protein sequence ID" value="KAA8517293.1"/>
    <property type="molecule type" value="Genomic_DNA"/>
</dbReference>
<dbReference type="PANTHER" id="PTHR33463:SF203">
    <property type="entry name" value="AAA+ ATPASE DOMAIN-CONTAINING PROTEIN"/>
    <property type="match status" value="1"/>
</dbReference>
<dbReference type="InterPro" id="IPR042197">
    <property type="entry name" value="Apaf_helical"/>
</dbReference>
<keyword evidence="5" id="KW-0547">Nucleotide-binding</keyword>
<dbReference type="InterPro" id="IPR027417">
    <property type="entry name" value="P-loop_NTPase"/>
</dbReference>
<keyword evidence="2" id="KW-0433">Leucine-rich repeat</keyword>
<dbReference type="Gene3D" id="3.80.10.10">
    <property type="entry name" value="Ribonuclease Inhibitor"/>
    <property type="match status" value="2"/>
</dbReference>
<protein>
    <submittedName>
        <fullName evidence="8">Uncharacterized protein</fullName>
    </submittedName>
</protein>
<dbReference type="InterPro" id="IPR057135">
    <property type="entry name" value="At4g27190-like_LRR"/>
</dbReference>
<dbReference type="InterPro" id="IPR050905">
    <property type="entry name" value="Plant_NBS-LRR"/>
</dbReference>
<evidence type="ECO:0000313" key="9">
    <source>
        <dbReference type="Proteomes" id="UP000325577"/>
    </source>
</evidence>
<accession>A0A5J4ZF71</accession>
<organism evidence="8 9">
    <name type="scientific">Nyssa sinensis</name>
    <dbReference type="NCBI Taxonomy" id="561372"/>
    <lineage>
        <taxon>Eukaryota</taxon>
        <taxon>Viridiplantae</taxon>
        <taxon>Streptophyta</taxon>
        <taxon>Embryophyta</taxon>
        <taxon>Tracheophyta</taxon>
        <taxon>Spermatophyta</taxon>
        <taxon>Magnoliopsida</taxon>
        <taxon>eudicotyledons</taxon>
        <taxon>Gunneridae</taxon>
        <taxon>Pentapetalae</taxon>
        <taxon>asterids</taxon>
        <taxon>Cornales</taxon>
        <taxon>Nyssaceae</taxon>
        <taxon>Nyssa</taxon>
    </lineage>
</organism>
<name>A0A5J4ZF71_9ASTE</name>
<dbReference type="InterPro" id="IPR032675">
    <property type="entry name" value="LRR_dom_sf"/>
</dbReference>
<dbReference type="SUPFAM" id="SSF52058">
    <property type="entry name" value="L domain-like"/>
    <property type="match status" value="1"/>
</dbReference>
<dbReference type="GO" id="GO:0005524">
    <property type="term" value="F:ATP binding"/>
    <property type="evidence" value="ECO:0007669"/>
    <property type="project" value="UniProtKB-KW"/>
</dbReference>
<dbReference type="Gene3D" id="1.10.10.10">
    <property type="entry name" value="Winged helix-like DNA-binding domain superfamily/Winged helix DNA-binding domain"/>
    <property type="match status" value="1"/>
</dbReference>
<sequence>MAEKIAFSMVGKIAEYLMEPIGRQFGYLCCYKSNIENHRSQVEKLENIGVGVQLLVDDAKRKGEIVGPDVEAWQTSLNRISEEAKQVVKAKAEVEKGCLNGWCPNLKLRYSLSRKAKKKTKEVVELQADGKFKRVSYPAPLVEIPSTSTGGFKGLQSRISMMKEIIEALKDDKISMIGICGMGGVGKTTMVEEVKTIARNENLFDEVAMTVVSKTPDFFKIQREFADMLGLVLVEDSIQVRAKRLHARLTNGNRILVILDDVWEGIDLREVGVPLTGENKKCKVVLTSRLQRVCSDMEIHNNFIVQVLAEQEAWDLFKEMAGSSVDSTTDLHHIAKEVAKECGGLPIALVTVVKALKNKEKHAWNDALRQLRRSTVTNIPGMHKNVYACVKLSYSRLECDQAKSLLLLCCLFPEDYDIPIEFLVRYGVGLQLFEDVETVEEARDRVYSLVDELRSCYLLLAGEEKFVKLHDVIRDVGISIASKGEQVYMVRHDIGLKEWPEKETYEHYTAISLTSNQMHELPAGLDCPQLKLLQLLDNYTLLNLPRNFFAGLKELRVIGFYRIMIQSTGPLLQFPLINIRTLCLDFCKSLPDLSIIGSFRKLEILSFFKCCLDELPSEIGQLSNLKLLDLRCAQGPAILPPSVLSNLYKLEELYVGGNFSQWKTEENYKGNASIRELNSLSNLNTLSICVPDAELFFMEFTFEKLMRFGISTRSEADMFDQFRFPNSLVLFGLDMSVLLETGIKLLLKRTEILHLKVQGSRNFLNEFDVEGFVNLKELLLRNCADIEYLIDATDLVLDNAFINLESLSLHCMHNLKEICNGNLPAGSFSRLQKMKLSGVRLLKSLWWGSIQPDSLGNLRILHISDSYAMKSLFTPSIVKGLVQLEELKISLCDRMEEIVAKEGGEEKNAGKIEFPKLKLMELHFLTNLKSFYPKSDIQDSENDGDAAMRVLFNQQGNIE</sequence>
<evidence type="ECO:0000259" key="6">
    <source>
        <dbReference type="Pfam" id="PF00931"/>
    </source>
</evidence>
<evidence type="ECO:0000256" key="3">
    <source>
        <dbReference type="ARBA" id="ARBA00022737"/>
    </source>
</evidence>
<evidence type="ECO:0000259" key="7">
    <source>
        <dbReference type="Pfam" id="PF23247"/>
    </source>
</evidence>
<feature type="domain" description="NB-ARC" evidence="6">
    <location>
        <begin position="160"/>
        <end position="323"/>
    </location>
</feature>
<evidence type="ECO:0000256" key="2">
    <source>
        <dbReference type="ARBA" id="ARBA00022614"/>
    </source>
</evidence>
<dbReference type="PRINTS" id="PR00364">
    <property type="entry name" value="DISEASERSIST"/>
</dbReference>
<dbReference type="InterPro" id="IPR036388">
    <property type="entry name" value="WH-like_DNA-bd_sf"/>
</dbReference>
<dbReference type="GO" id="GO:0043531">
    <property type="term" value="F:ADP binding"/>
    <property type="evidence" value="ECO:0007669"/>
    <property type="project" value="InterPro"/>
</dbReference>
<dbReference type="Gene3D" id="1.10.8.430">
    <property type="entry name" value="Helical domain of apoptotic protease-activating factors"/>
    <property type="match status" value="1"/>
</dbReference>
<dbReference type="Pfam" id="PF00931">
    <property type="entry name" value="NB-ARC"/>
    <property type="match status" value="1"/>
</dbReference>
<evidence type="ECO:0000256" key="4">
    <source>
        <dbReference type="ARBA" id="ARBA00022821"/>
    </source>
</evidence>
<dbReference type="PANTHER" id="PTHR33463">
    <property type="entry name" value="NB-ARC DOMAIN-CONTAINING PROTEIN-RELATED"/>
    <property type="match status" value="1"/>
</dbReference>
<feature type="domain" description="Disease resistance protein At4g27190-like leucine-rich repeats" evidence="7">
    <location>
        <begin position="831"/>
        <end position="934"/>
    </location>
</feature>
<proteinExistence type="inferred from homology"/>